<name>A0A1N6E4E4_9BACT</name>
<dbReference type="InterPro" id="IPR058060">
    <property type="entry name" value="HYC_CC_PP"/>
</dbReference>
<proteinExistence type="predicted"/>
<sequence>MLSLILLFSSIGMAKSTHFCGGLEMLSELSLNASHINCGMEQKAPDCDSNDGKVHVHQDSGCCDNEFEILQLDEDFSITKASFHLNLDFAFALVHTFILQVSLEETTATTYSDYSPPFLKQDHQVLFQTFLI</sequence>
<dbReference type="Proteomes" id="UP000185221">
    <property type="component" value="Unassembled WGS sequence"/>
</dbReference>
<dbReference type="Pfam" id="PF26622">
    <property type="entry name" value="DUF8199"/>
    <property type="match status" value="1"/>
</dbReference>
<dbReference type="AlphaFoldDB" id="A0A1N6E4E4"/>
<accession>A0A1N6E4E4</accession>
<dbReference type="STRING" id="226505.SAMN05444394_1703"/>
<dbReference type="EMBL" id="FSRC01000001">
    <property type="protein sequence ID" value="SIN77884.1"/>
    <property type="molecule type" value="Genomic_DNA"/>
</dbReference>
<organism evidence="1 2">
    <name type="scientific">Algoriphagus halophilus</name>
    <dbReference type="NCBI Taxonomy" id="226505"/>
    <lineage>
        <taxon>Bacteria</taxon>
        <taxon>Pseudomonadati</taxon>
        <taxon>Bacteroidota</taxon>
        <taxon>Cytophagia</taxon>
        <taxon>Cytophagales</taxon>
        <taxon>Cyclobacteriaceae</taxon>
        <taxon>Algoriphagus</taxon>
    </lineage>
</organism>
<dbReference type="NCBIfam" id="NF047658">
    <property type="entry name" value="HYC_CC_PP"/>
    <property type="match status" value="1"/>
</dbReference>
<evidence type="ECO:0000313" key="2">
    <source>
        <dbReference type="Proteomes" id="UP000185221"/>
    </source>
</evidence>
<gene>
    <name evidence="1" type="ORF">SAMN05444394_1703</name>
</gene>
<evidence type="ECO:0000313" key="1">
    <source>
        <dbReference type="EMBL" id="SIN77884.1"/>
    </source>
</evidence>
<protein>
    <submittedName>
        <fullName evidence="1">Uncharacterized protein</fullName>
    </submittedName>
</protein>
<reference evidence="2" key="1">
    <citation type="submission" date="2016-11" db="EMBL/GenBank/DDBJ databases">
        <authorList>
            <person name="Varghese N."/>
            <person name="Submissions S."/>
        </authorList>
    </citation>
    <scope>NUCLEOTIDE SEQUENCE [LARGE SCALE GENOMIC DNA]</scope>
    <source>
        <strain evidence="2">DSM 15292</strain>
    </source>
</reference>
<keyword evidence="2" id="KW-1185">Reference proteome</keyword>
<dbReference type="InterPro" id="IPR058512">
    <property type="entry name" value="DUF8199"/>
</dbReference>